<organism evidence="4 5">
    <name type="scientific">Candidatus Segetimicrobium genomatis</name>
    <dbReference type="NCBI Taxonomy" id="2569760"/>
    <lineage>
        <taxon>Bacteria</taxon>
        <taxon>Bacillati</taxon>
        <taxon>Candidatus Sysuimicrobiota</taxon>
        <taxon>Candidatus Sysuimicrobiia</taxon>
        <taxon>Candidatus Sysuimicrobiales</taxon>
        <taxon>Candidatus Segetimicrobiaceae</taxon>
        <taxon>Candidatus Segetimicrobium</taxon>
    </lineage>
</organism>
<accession>A0A537K239</accession>
<keyword evidence="2" id="KW-1133">Transmembrane helix</keyword>
<proteinExistence type="predicted"/>
<dbReference type="GO" id="GO:0006302">
    <property type="term" value="P:double-strand break repair"/>
    <property type="evidence" value="ECO:0007669"/>
    <property type="project" value="InterPro"/>
</dbReference>
<keyword evidence="2" id="KW-0812">Transmembrane</keyword>
<dbReference type="PANTHER" id="PTHR41259">
    <property type="entry name" value="DOUBLE-STRAND BREAK REPAIR RAD50 ATPASE, PUTATIVE-RELATED"/>
    <property type="match status" value="1"/>
</dbReference>
<dbReference type="Proteomes" id="UP000318509">
    <property type="component" value="Unassembled WGS sequence"/>
</dbReference>
<feature type="transmembrane region" description="Helical" evidence="2">
    <location>
        <begin position="368"/>
        <end position="388"/>
    </location>
</feature>
<feature type="coiled-coil region" evidence="1">
    <location>
        <begin position="505"/>
        <end position="569"/>
    </location>
</feature>
<dbReference type="PANTHER" id="PTHR41259:SF1">
    <property type="entry name" value="DOUBLE-STRAND BREAK REPAIR RAD50 ATPASE, PUTATIVE-RELATED"/>
    <property type="match status" value="1"/>
</dbReference>
<comment type="caution">
    <text evidence="4">The sequence shown here is derived from an EMBL/GenBank/DDBJ whole genome shotgun (WGS) entry which is preliminary data.</text>
</comment>
<dbReference type="InterPro" id="IPR027417">
    <property type="entry name" value="P-loop_NTPase"/>
</dbReference>
<reference evidence="4 5" key="1">
    <citation type="journal article" date="2019" name="Nat. Microbiol.">
        <title>Mediterranean grassland soil C-N compound turnover is dependent on rainfall and depth, and is mediated by genomically divergent microorganisms.</title>
        <authorList>
            <person name="Diamond S."/>
            <person name="Andeer P.F."/>
            <person name="Li Z."/>
            <person name="Crits-Christoph A."/>
            <person name="Burstein D."/>
            <person name="Anantharaman K."/>
            <person name="Lane K.R."/>
            <person name="Thomas B.C."/>
            <person name="Pan C."/>
            <person name="Northen T.R."/>
            <person name="Banfield J.F."/>
        </authorList>
    </citation>
    <scope>NUCLEOTIDE SEQUENCE [LARGE SCALE GENOMIC DNA]</scope>
    <source>
        <strain evidence="4">NP_3</strain>
    </source>
</reference>
<dbReference type="AlphaFoldDB" id="A0A537K239"/>
<gene>
    <name evidence="4" type="ORF">E6H00_08845</name>
</gene>
<sequence length="729" mass="79420">MGSRASGGQGGPHVIIRRVHVRGFRKFVDQVLECGPGLNVIRGRNDAGKSTLHLAFAVVLFPVKPSAAHSFAQWGEERPGEITMEFDADGRTYRLHKDFRSRKVLLRCGEEQWDAPKEVERRVGEVLGLTSASLFRATVHIGQWDLARVQEEKEEIGTRLARIITGGDSDANRVLDTLDKYLRRMEVGLHHPARNAGPLKRDSDRIAFLTTEQQRLAGEVAAIEQAAAQRGRLASRIAELEQQVRDDEALLEANRRLYALDGRVAELGARAEQLKASAGRIEGAVGAVGAAEADPALASPPDPETLARLQEAEVRVRMLTTAPGAAEAEPDAGDGSGGPPPTAASGGLALAAIVCGLLGALLMGIHKIPWGAAALIAAAGFAGAALVLRGRGRRAARLRADRLRDREEHAAERLRLLDAAAEEVRRLTAALGAASLDEARRKAARYAEAVRRRETARMVLEGILGGRSGAAIAEEYQRALLDLEAARAQRDDPDLALRRLDAAAVQRLQTESEKRKKELSLAQGELQRLEGRLSGRSPYEELGRIEEELEETRARCARAQRQIEVLRLTREILGEAYRHTIVPGRVRLEELAGGYLRALSGGAYDRLTVDEQTLAPRVWVGPPKDWAEVENRQIGSGGVDQCYLALRLGLVDLLCHGCRPPLFLDDPFLAYDEGRAAAAMGLLRALGRDRQIFLLTCRGEYDRYADHLIVLDEVPAAASTTWGAPVRPA</sequence>
<evidence type="ECO:0000313" key="5">
    <source>
        <dbReference type="Proteomes" id="UP000318509"/>
    </source>
</evidence>
<feature type="coiled-coil region" evidence="1">
    <location>
        <begin position="223"/>
        <end position="257"/>
    </location>
</feature>
<dbReference type="GO" id="GO:0016887">
    <property type="term" value="F:ATP hydrolysis activity"/>
    <property type="evidence" value="ECO:0007669"/>
    <property type="project" value="InterPro"/>
</dbReference>
<keyword evidence="1" id="KW-0175">Coiled coil</keyword>
<dbReference type="Pfam" id="PF13476">
    <property type="entry name" value="AAA_23"/>
    <property type="match status" value="1"/>
</dbReference>
<dbReference type="Gene3D" id="3.40.50.300">
    <property type="entry name" value="P-loop containing nucleotide triphosphate hydrolases"/>
    <property type="match status" value="2"/>
</dbReference>
<dbReference type="SUPFAM" id="SSF52540">
    <property type="entry name" value="P-loop containing nucleoside triphosphate hydrolases"/>
    <property type="match status" value="1"/>
</dbReference>
<feature type="domain" description="Rad50/SbcC-type AAA" evidence="3">
    <location>
        <begin position="18"/>
        <end position="252"/>
    </location>
</feature>
<dbReference type="InterPro" id="IPR038729">
    <property type="entry name" value="Rad50/SbcC_AAA"/>
</dbReference>
<evidence type="ECO:0000259" key="3">
    <source>
        <dbReference type="Pfam" id="PF13476"/>
    </source>
</evidence>
<evidence type="ECO:0000256" key="2">
    <source>
        <dbReference type="SAM" id="Phobius"/>
    </source>
</evidence>
<protein>
    <recommendedName>
        <fullName evidence="3">Rad50/SbcC-type AAA domain-containing protein</fullName>
    </recommendedName>
</protein>
<keyword evidence="2" id="KW-0472">Membrane</keyword>
<feature type="transmembrane region" description="Helical" evidence="2">
    <location>
        <begin position="343"/>
        <end position="362"/>
    </location>
</feature>
<evidence type="ECO:0000256" key="1">
    <source>
        <dbReference type="SAM" id="Coils"/>
    </source>
</evidence>
<dbReference type="EMBL" id="VBAK01000118">
    <property type="protein sequence ID" value="TMI89848.1"/>
    <property type="molecule type" value="Genomic_DNA"/>
</dbReference>
<name>A0A537K239_9BACT</name>
<evidence type="ECO:0000313" key="4">
    <source>
        <dbReference type="EMBL" id="TMI89848.1"/>
    </source>
</evidence>